<dbReference type="EMBL" id="SMFL01000028">
    <property type="protein sequence ID" value="TDE08178.1"/>
    <property type="molecule type" value="Genomic_DNA"/>
</dbReference>
<name>A0A4V2Z2B7_9BACT</name>
<evidence type="ECO:0000313" key="2">
    <source>
        <dbReference type="Proteomes" id="UP000294850"/>
    </source>
</evidence>
<dbReference type="OrthoDB" id="6214536at2"/>
<dbReference type="Pfam" id="PF11215">
    <property type="entry name" value="DUF3010"/>
    <property type="match status" value="1"/>
</dbReference>
<dbReference type="InterPro" id="IPR021378">
    <property type="entry name" value="DUF3010"/>
</dbReference>
<comment type="caution">
    <text evidence="1">The sequence shown here is derived from an EMBL/GenBank/DDBJ whole genome shotgun (WGS) entry which is preliminary data.</text>
</comment>
<proteinExistence type="predicted"/>
<protein>
    <submittedName>
        <fullName evidence="1">DUF3010 family protein</fullName>
    </submittedName>
</protein>
<gene>
    <name evidence="1" type="ORF">E0F88_32975</name>
</gene>
<dbReference type="AlphaFoldDB" id="A0A4V2Z2B7"/>
<reference evidence="1 2" key="1">
    <citation type="submission" date="2019-03" db="EMBL/GenBank/DDBJ databases">
        <title>Dyadobacter AR-3-6 sp. nov., isolated from arctic soil.</title>
        <authorList>
            <person name="Chaudhary D.K."/>
        </authorList>
    </citation>
    <scope>NUCLEOTIDE SEQUENCE [LARGE SCALE GENOMIC DNA]</scope>
    <source>
        <strain evidence="1 2">AR-3-6</strain>
    </source>
</reference>
<sequence>MKTIGIEIESNEAIIAVLEQDEGGNLSQVTKECVKLDIGDSMNSGHVKQFRDQIDATFNAISPDKISSLSRNISGPFASSPLTFKIEGIIQLYQKVTVELVSSKTVKAFLKKKENEIAPKFKYQTNALNLAFYLIKQHSNE</sequence>
<organism evidence="1 2">
    <name type="scientific">Dyadobacter psychrotolerans</name>
    <dbReference type="NCBI Taxonomy" id="2541721"/>
    <lineage>
        <taxon>Bacteria</taxon>
        <taxon>Pseudomonadati</taxon>
        <taxon>Bacteroidota</taxon>
        <taxon>Cytophagia</taxon>
        <taxon>Cytophagales</taxon>
        <taxon>Spirosomataceae</taxon>
        <taxon>Dyadobacter</taxon>
    </lineage>
</organism>
<dbReference type="Proteomes" id="UP000294850">
    <property type="component" value="Unassembled WGS sequence"/>
</dbReference>
<evidence type="ECO:0000313" key="1">
    <source>
        <dbReference type="EMBL" id="TDE08178.1"/>
    </source>
</evidence>
<accession>A0A4V2Z2B7</accession>
<dbReference type="RefSeq" id="WP_131962973.1">
    <property type="nucleotide sequence ID" value="NZ_SMFL01000028.1"/>
</dbReference>
<keyword evidence="2" id="KW-1185">Reference proteome</keyword>